<keyword evidence="3" id="KW-1185">Reference proteome</keyword>
<evidence type="ECO:0000313" key="3">
    <source>
        <dbReference type="Proteomes" id="UP000198982"/>
    </source>
</evidence>
<evidence type="ECO:0000313" key="2">
    <source>
        <dbReference type="EMBL" id="SEC33238.1"/>
    </source>
</evidence>
<reference evidence="3" key="1">
    <citation type="submission" date="2016-10" db="EMBL/GenBank/DDBJ databases">
        <authorList>
            <person name="Varghese N."/>
            <person name="Submissions S."/>
        </authorList>
    </citation>
    <scope>NUCLEOTIDE SEQUENCE [LARGE SCALE GENOMIC DNA]</scope>
    <source>
        <strain evidence="3">DSM 9751</strain>
    </source>
</reference>
<protein>
    <submittedName>
        <fullName evidence="2">Uncharacterized protein</fullName>
    </submittedName>
</protein>
<gene>
    <name evidence="2" type="ORF">SAMN05216178_4264</name>
</gene>
<sequence length="53" mass="5578">MSRETPGTTQPPCVEPQVINDPGNEDPGSLMDDAQVPLLEAPPAQEDDSSDDA</sequence>
<feature type="compositionally biased region" description="Polar residues" evidence="1">
    <location>
        <begin position="1"/>
        <end position="11"/>
    </location>
</feature>
<feature type="region of interest" description="Disordered" evidence="1">
    <location>
        <begin position="1"/>
        <end position="53"/>
    </location>
</feature>
<dbReference type="EMBL" id="FNTJ01000001">
    <property type="protein sequence ID" value="SEC33238.1"/>
    <property type="molecule type" value="Genomic_DNA"/>
</dbReference>
<name>A0A1H4RN54_9PSED</name>
<evidence type="ECO:0000256" key="1">
    <source>
        <dbReference type="SAM" id="MobiDB-lite"/>
    </source>
</evidence>
<proteinExistence type="predicted"/>
<organism evidence="2 3">
    <name type="scientific">Pseudomonas saponiphila</name>
    <dbReference type="NCBI Taxonomy" id="556534"/>
    <lineage>
        <taxon>Bacteria</taxon>
        <taxon>Pseudomonadati</taxon>
        <taxon>Pseudomonadota</taxon>
        <taxon>Gammaproteobacteria</taxon>
        <taxon>Pseudomonadales</taxon>
        <taxon>Pseudomonadaceae</taxon>
        <taxon>Pseudomonas</taxon>
    </lineage>
</organism>
<dbReference type="Proteomes" id="UP000198982">
    <property type="component" value="Unassembled WGS sequence"/>
</dbReference>
<accession>A0A1H4RN54</accession>
<dbReference type="AlphaFoldDB" id="A0A1H4RN54"/>